<dbReference type="SMART" id="SM00487">
    <property type="entry name" value="DEXDc"/>
    <property type="match status" value="1"/>
</dbReference>
<feature type="domain" description="Helicase ATP-binding" evidence="2">
    <location>
        <begin position="377"/>
        <end position="549"/>
    </location>
</feature>
<dbReference type="Pfam" id="PF13091">
    <property type="entry name" value="PLDc_2"/>
    <property type="match status" value="1"/>
</dbReference>
<reference evidence="5" key="1">
    <citation type="submission" date="2017-05" db="EMBL/GenBank/DDBJ databases">
        <title>The Genome Sequence of EEnterococcus faecalis 9F2_4866.</title>
        <authorList>
            <consortium name="The Broad Institute Genomics Platform"/>
            <consortium name="The Broad Institute Genomic Center for Infectious Diseases"/>
            <person name="Earl A."/>
            <person name="Manson A."/>
            <person name="Schwartman J."/>
            <person name="Gilmore M."/>
            <person name="Abouelleil A."/>
            <person name="Cao P."/>
            <person name="Chapman S."/>
            <person name="Cusick C."/>
            <person name="Shea T."/>
            <person name="Young S."/>
            <person name="Neafsey D."/>
            <person name="Nusbaum C."/>
            <person name="Birren B."/>
        </authorList>
    </citation>
    <scope>NUCLEOTIDE SEQUENCE [LARGE SCALE GENOMIC DNA]</scope>
    <source>
        <strain evidence="5">7F3_DIV0205</strain>
    </source>
</reference>
<keyword evidence="1" id="KW-0378">Hydrolase</keyword>
<sequence>MSFSSDVKNKLKSQYTDSLVDDFYVKLLTQANLYQRVSGYFSSAGVDLYAEGLEELAKNGGEVQFIISKEISKEDYDRIQAGYSLREELKPLKISEQNDKLSTKTQQQLGNLAFMIANSRARVKVALVQQGVFHDKFGLIYSDNEVVFFNGSANETKNGISENYESISVDVSWDNSNNVQSRILESQERFMRLWNNKEYGVTVVEASELAYEEFAPYQQLATITNFVEEQDDKLDLIDDDTINFRLFDNRIIRIDNSIQELIRKDRKLKVGSDLTIFFEEDNSTIRNGVTYKDLQRIIDVTKKRARRKGIRVTISKAVEEFITRNKYSIEQYKILGEVYKNDLEKFPESKKVTFENFSMIVQQEVSRPLRDLHLRAAYYEYEMMRAANFSVPGAGKTAMLLGVFAYLNRANTPKNEKIDRILVICPINAFDSWKREFKIVFGDKKTLSFIDAQNKYFKELLKTDWGVSNLILVNYESLPGVMNQLKSVIDENTMLVFDEVHRIKNPNGQRAQYALEISQIPKFRYVLTGTPIPNKYSDIYNLLHILYGNEYSGFFGWDVDELNNPKVRKIEEINKSLHPFFWRTNKKDLKVPKADEDIIISVNPSLEQIELAEAIYYNESSSLAKLIRLIQASTNPTLLNYAIDYDELMSFNDDESKSERISGITSSSFFDLLGGDKIVTKQNQYQNLDVQSIVSPKFTSGIELVENLVSEGKKVLVWGIFVDTIIKIKDTLKKKNLSVNLVYGSTPKDERVKLIDEFRDGDVQVLVSNPQTLGESISLHQSVHDAVYFEYDFNLTYMLQSRDRIHRLGLEENDHTRYYYLQTESEPVTSGRPGYIDEKIYRRLKDKEQIMYDAVDDNTLSIEYSEDEIVDAIKIIDEERKRIRVNG</sequence>
<evidence type="ECO:0000259" key="2">
    <source>
        <dbReference type="PROSITE" id="PS51192"/>
    </source>
</evidence>
<dbReference type="RefSeq" id="WP_086312307.1">
    <property type="nucleotide sequence ID" value="NZ_CP147244.1"/>
</dbReference>
<dbReference type="InterPro" id="IPR027417">
    <property type="entry name" value="P-loop_NTPase"/>
</dbReference>
<dbReference type="PANTHER" id="PTHR45629:SF7">
    <property type="entry name" value="DNA EXCISION REPAIR PROTEIN ERCC-6-RELATED"/>
    <property type="match status" value="1"/>
</dbReference>
<dbReference type="InterPro" id="IPR050496">
    <property type="entry name" value="SNF2_RAD54_helicase_repair"/>
</dbReference>
<proteinExistence type="predicted"/>
<accession>A0AAQ3W587</accession>
<dbReference type="GO" id="GO:0016787">
    <property type="term" value="F:hydrolase activity"/>
    <property type="evidence" value="ECO:0007669"/>
    <property type="project" value="UniProtKB-KW"/>
</dbReference>
<evidence type="ECO:0000256" key="1">
    <source>
        <dbReference type="ARBA" id="ARBA00022801"/>
    </source>
</evidence>
<organism evidence="4 5">
    <name type="scientific">Candidatus Enterococcus palustris</name>
    <dbReference type="NCBI Taxonomy" id="1834189"/>
    <lineage>
        <taxon>Bacteria</taxon>
        <taxon>Bacillati</taxon>
        <taxon>Bacillota</taxon>
        <taxon>Bacilli</taxon>
        <taxon>Lactobacillales</taxon>
        <taxon>Enterococcaceae</taxon>
        <taxon>Enterococcus</taxon>
    </lineage>
</organism>
<gene>
    <name evidence="4" type="ORF">A5821_000084</name>
</gene>
<dbReference type="Gene3D" id="3.40.50.10810">
    <property type="entry name" value="Tandem AAA-ATPase domain"/>
    <property type="match status" value="1"/>
</dbReference>
<dbReference type="InterPro" id="IPR049730">
    <property type="entry name" value="SNF2/RAD54-like_C"/>
</dbReference>
<evidence type="ECO:0000259" key="3">
    <source>
        <dbReference type="PROSITE" id="PS51194"/>
    </source>
</evidence>
<dbReference type="SUPFAM" id="SSF52540">
    <property type="entry name" value="P-loop containing nucleoside triphosphate hydrolases"/>
    <property type="match status" value="2"/>
</dbReference>
<dbReference type="CDD" id="cd09179">
    <property type="entry name" value="PLDc_N_DEXD_a"/>
    <property type="match status" value="1"/>
</dbReference>
<protein>
    <recommendedName>
        <fullName evidence="6">Helicase SNF2</fullName>
    </recommendedName>
</protein>
<evidence type="ECO:0008006" key="6">
    <source>
        <dbReference type="Google" id="ProtNLM"/>
    </source>
</evidence>
<dbReference type="InterPro" id="IPR038718">
    <property type="entry name" value="SNF2-like_sf"/>
</dbReference>
<evidence type="ECO:0000313" key="4">
    <source>
        <dbReference type="EMBL" id="WYJ99008.1"/>
    </source>
</evidence>
<dbReference type="Gene3D" id="3.40.50.300">
    <property type="entry name" value="P-loop containing nucleotide triphosphate hydrolases"/>
    <property type="match status" value="1"/>
</dbReference>
<reference evidence="4 5" key="2">
    <citation type="submission" date="2024-03" db="EMBL/GenBank/DDBJ databases">
        <title>The Genome Sequence of Enterococcus sp. DIV0205d.</title>
        <authorList>
            <consortium name="The Broad Institute Genomics Platform"/>
            <consortium name="The Broad Institute Microbial Omics Core"/>
            <consortium name="The Broad Institute Genomic Center for Infectious Diseases"/>
            <person name="Earl A."/>
            <person name="Manson A."/>
            <person name="Gilmore M."/>
            <person name="Schwartman J."/>
            <person name="Shea T."/>
            <person name="Abouelleil A."/>
            <person name="Cao P."/>
            <person name="Chapman S."/>
            <person name="Cusick C."/>
            <person name="Young S."/>
            <person name="Neafsey D."/>
            <person name="Nusbaum C."/>
            <person name="Birren B."/>
        </authorList>
    </citation>
    <scope>NUCLEOTIDE SEQUENCE [LARGE SCALE GENOMIC DNA]</scope>
    <source>
        <strain evidence="4 5">7F3_DIV0205</strain>
    </source>
</reference>
<dbReference type="PROSITE" id="PS51192">
    <property type="entry name" value="HELICASE_ATP_BIND_1"/>
    <property type="match status" value="1"/>
</dbReference>
<keyword evidence="5" id="KW-1185">Reference proteome</keyword>
<feature type="domain" description="Helicase C-terminal" evidence="3">
    <location>
        <begin position="700"/>
        <end position="870"/>
    </location>
</feature>
<dbReference type="InterPro" id="IPR001650">
    <property type="entry name" value="Helicase_C-like"/>
</dbReference>
<dbReference type="Pfam" id="PF00176">
    <property type="entry name" value="SNF2-rel_dom"/>
    <property type="match status" value="1"/>
</dbReference>
<dbReference type="Proteomes" id="UP000194948">
    <property type="component" value="Chromosome"/>
</dbReference>
<dbReference type="InterPro" id="IPR014001">
    <property type="entry name" value="Helicase_ATP-bd"/>
</dbReference>
<dbReference type="Gene3D" id="3.30.870.10">
    <property type="entry name" value="Endonuclease Chain A"/>
    <property type="match status" value="1"/>
</dbReference>
<dbReference type="PROSITE" id="PS51194">
    <property type="entry name" value="HELICASE_CTER"/>
    <property type="match status" value="1"/>
</dbReference>
<dbReference type="CDD" id="cd18793">
    <property type="entry name" value="SF2_C_SNF"/>
    <property type="match status" value="1"/>
</dbReference>
<dbReference type="AlphaFoldDB" id="A0AAQ3W587"/>
<dbReference type="SMART" id="SM00490">
    <property type="entry name" value="HELICc"/>
    <property type="match status" value="1"/>
</dbReference>
<dbReference type="Pfam" id="PF00271">
    <property type="entry name" value="Helicase_C"/>
    <property type="match status" value="1"/>
</dbReference>
<dbReference type="PANTHER" id="PTHR45629">
    <property type="entry name" value="SNF2/RAD54 FAMILY MEMBER"/>
    <property type="match status" value="1"/>
</dbReference>
<dbReference type="InterPro" id="IPR025202">
    <property type="entry name" value="PLD-like_dom"/>
</dbReference>
<dbReference type="EMBL" id="CP147244">
    <property type="protein sequence ID" value="WYJ99008.1"/>
    <property type="molecule type" value="Genomic_DNA"/>
</dbReference>
<name>A0AAQ3W587_9ENTE</name>
<evidence type="ECO:0000313" key="5">
    <source>
        <dbReference type="Proteomes" id="UP000194948"/>
    </source>
</evidence>
<dbReference type="CDD" id="cd17919">
    <property type="entry name" value="DEXHc_Snf"/>
    <property type="match status" value="1"/>
</dbReference>
<dbReference type="InterPro" id="IPR000330">
    <property type="entry name" value="SNF2_N"/>
</dbReference>
<dbReference type="GO" id="GO:0005524">
    <property type="term" value="F:ATP binding"/>
    <property type="evidence" value="ECO:0007669"/>
    <property type="project" value="InterPro"/>
</dbReference>